<dbReference type="SUPFAM" id="SSF51905">
    <property type="entry name" value="FAD/NAD(P)-binding domain"/>
    <property type="match status" value="1"/>
</dbReference>
<comment type="similarity">
    <text evidence="2">Belongs to the DadA oxidoreductase family.</text>
</comment>
<dbReference type="InterPro" id="IPR017741">
    <property type="entry name" value="FAD-dependent_OxRdtase_HpnW"/>
</dbReference>
<dbReference type="Gene3D" id="3.50.50.60">
    <property type="entry name" value="FAD/NAD(P)-binding domain"/>
    <property type="match status" value="1"/>
</dbReference>
<protein>
    <submittedName>
        <fullName evidence="6">TIGR03364 family FAD-dependent oxidoreductase</fullName>
    </submittedName>
</protein>
<dbReference type="InterPro" id="IPR036188">
    <property type="entry name" value="FAD/NAD-bd_sf"/>
</dbReference>
<dbReference type="PANTHER" id="PTHR13847:SF286">
    <property type="entry name" value="D-AMINO ACID DEHYDROGENASE"/>
    <property type="match status" value="1"/>
</dbReference>
<dbReference type="GO" id="GO:0005737">
    <property type="term" value="C:cytoplasm"/>
    <property type="evidence" value="ECO:0007669"/>
    <property type="project" value="TreeGrafter"/>
</dbReference>
<dbReference type="GO" id="GO:0016491">
    <property type="term" value="F:oxidoreductase activity"/>
    <property type="evidence" value="ECO:0007669"/>
    <property type="project" value="UniProtKB-KW"/>
</dbReference>
<keyword evidence="3" id="KW-0285">Flavoprotein</keyword>
<evidence type="ECO:0000313" key="7">
    <source>
        <dbReference type="Proteomes" id="UP000463224"/>
    </source>
</evidence>
<proteinExistence type="inferred from homology"/>
<dbReference type="InterPro" id="IPR006076">
    <property type="entry name" value="FAD-dep_OxRdtase"/>
</dbReference>
<comment type="caution">
    <text evidence="6">The sequence shown here is derived from an EMBL/GenBank/DDBJ whole genome shotgun (WGS) entry which is preliminary data.</text>
</comment>
<evidence type="ECO:0000313" key="6">
    <source>
        <dbReference type="EMBL" id="MVA98087.1"/>
    </source>
</evidence>
<dbReference type="Proteomes" id="UP000463224">
    <property type="component" value="Unassembled WGS sequence"/>
</dbReference>
<evidence type="ECO:0000256" key="3">
    <source>
        <dbReference type="ARBA" id="ARBA00022630"/>
    </source>
</evidence>
<organism evidence="6 7">
    <name type="scientific">Nitratireductor arenosus</name>
    <dbReference type="NCBI Taxonomy" id="2682096"/>
    <lineage>
        <taxon>Bacteria</taxon>
        <taxon>Pseudomonadati</taxon>
        <taxon>Pseudomonadota</taxon>
        <taxon>Alphaproteobacteria</taxon>
        <taxon>Hyphomicrobiales</taxon>
        <taxon>Phyllobacteriaceae</taxon>
        <taxon>Nitratireductor</taxon>
    </lineage>
</organism>
<dbReference type="AlphaFoldDB" id="A0A844QG58"/>
<dbReference type="NCBIfam" id="TIGR03364">
    <property type="entry name" value="HpnW_proposed"/>
    <property type="match status" value="1"/>
</dbReference>
<evidence type="ECO:0000256" key="2">
    <source>
        <dbReference type="ARBA" id="ARBA00009410"/>
    </source>
</evidence>
<evidence type="ECO:0000256" key="1">
    <source>
        <dbReference type="ARBA" id="ARBA00001974"/>
    </source>
</evidence>
<dbReference type="EMBL" id="WPHG01000003">
    <property type="protein sequence ID" value="MVA98087.1"/>
    <property type="molecule type" value="Genomic_DNA"/>
</dbReference>
<comment type="cofactor">
    <cofactor evidence="1">
        <name>FAD</name>
        <dbReference type="ChEBI" id="CHEBI:57692"/>
    </cofactor>
</comment>
<sequence>MIMHYDLAVVGAGIIGLAHALAAARRGLRVVVIDRDRQANGASIRNFGLVVVTGQAPGISRRRAERTREIWLDLAAEAGLDILHTGKLVAARRPEALAVLEAFSAGLDGRECRMLTADETAAHQPGLAAERVVGGLYSPFELRVESRDVLPRLAAFLGERHAVEFRLGVAVSSVEPTALQTSDGPVHAARIVVCPGDDLTTLCRERIAHYGVRRCKLQMLRLADPGMRLNSALVSDLSLLRYGGYTGLDEAAALKQRLMRECPLALDNGVHLIVVQSADGSLIVGDSHHYAETPDPFASDAVDRLILDEYAALFGAPPPVIARWTGTYASAPGNDCFSDAPHRDVRLVMVTSGTGASTCFAIGEETVADLFAV</sequence>
<dbReference type="PANTHER" id="PTHR13847">
    <property type="entry name" value="SARCOSINE DEHYDROGENASE-RELATED"/>
    <property type="match status" value="1"/>
</dbReference>
<accession>A0A844QG58</accession>
<evidence type="ECO:0000256" key="4">
    <source>
        <dbReference type="ARBA" id="ARBA00023002"/>
    </source>
</evidence>
<feature type="domain" description="FAD dependent oxidoreductase" evidence="5">
    <location>
        <begin position="6"/>
        <end position="367"/>
    </location>
</feature>
<evidence type="ECO:0000259" key="5">
    <source>
        <dbReference type="Pfam" id="PF01266"/>
    </source>
</evidence>
<keyword evidence="4" id="KW-0560">Oxidoreductase</keyword>
<reference evidence="6 7" key="1">
    <citation type="submission" date="2019-12" db="EMBL/GenBank/DDBJ databases">
        <title>Nitratireductor arenosus sp. nov., Isolated from sea sand, Jeju island, South Korea.</title>
        <authorList>
            <person name="Kim W."/>
        </authorList>
    </citation>
    <scope>NUCLEOTIDE SEQUENCE [LARGE SCALE GENOMIC DNA]</scope>
    <source>
        <strain evidence="6 7">CAU 1489</strain>
    </source>
</reference>
<keyword evidence="7" id="KW-1185">Reference proteome</keyword>
<name>A0A844QG58_9HYPH</name>
<gene>
    <name evidence="6" type="ORF">GN330_12620</name>
</gene>
<dbReference type="Pfam" id="PF01266">
    <property type="entry name" value="DAO"/>
    <property type="match status" value="1"/>
</dbReference>
<dbReference type="Gene3D" id="3.30.9.10">
    <property type="entry name" value="D-Amino Acid Oxidase, subunit A, domain 2"/>
    <property type="match status" value="1"/>
</dbReference>